<evidence type="ECO:0000256" key="5">
    <source>
        <dbReference type="ARBA" id="ARBA00022692"/>
    </source>
</evidence>
<evidence type="ECO:0000259" key="11">
    <source>
        <dbReference type="Pfam" id="PF02705"/>
    </source>
</evidence>
<organism evidence="13">
    <name type="scientific">Fagus sylvatica</name>
    <name type="common">Beechnut</name>
    <dbReference type="NCBI Taxonomy" id="28930"/>
    <lineage>
        <taxon>Eukaryota</taxon>
        <taxon>Viridiplantae</taxon>
        <taxon>Streptophyta</taxon>
        <taxon>Embryophyta</taxon>
        <taxon>Tracheophyta</taxon>
        <taxon>Spermatophyta</taxon>
        <taxon>Magnoliopsida</taxon>
        <taxon>eudicotyledons</taxon>
        <taxon>Gunneridae</taxon>
        <taxon>Pentapetalae</taxon>
        <taxon>rosids</taxon>
        <taxon>fabids</taxon>
        <taxon>Fagales</taxon>
        <taxon>Fagaceae</taxon>
        <taxon>Fagus</taxon>
    </lineage>
</organism>
<evidence type="ECO:0000256" key="1">
    <source>
        <dbReference type="ARBA" id="ARBA00004651"/>
    </source>
</evidence>
<feature type="transmembrane region" description="Helical" evidence="10">
    <location>
        <begin position="95"/>
        <end position="115"/>
    </location>
</feature>
<evidence type="ECO:0000256" key="10">
    <source>
        <dbReference type="SAM" id="Phobius"/>
    </source>
</evidence>
<reference evidence="13" key="1">
    <citation type="submission" date="2018-02" db="EMBL/GenBank/DDBJ databases">
        <authorList>
            <person name="Cohen D.B."/>
            <person name="Kent A.D."/>
        </authorList>
    </citation>
    <scope>NUCLEOTIDE SEQUENCE</scope>
</reference>
<protein>
    <submittedName>
        <fullName evidence="13">Uncharacterized protein</fullName>
    </submittedName>
</protein>
<keyword evidence="6" id="KW-0630">Potassium</keyword>
<dbReference type="PANTHER" id="PTHR30540:SF94">
    <property type="entry name" value="POTASSIUM TRANSPORTER 5"/>
    <property type="match status" value="1"/>
</dbReference>
<evidence type="ECO:0000259" key="12">
    <source>
        <dbReference type="Pfam" id="PF22776"/>
    </source>
</evidence>
<evidence type="ECO:0000256" key="7">
    <source>
        <dbReference type="ARBA" id="ARBA00022989"/>
    </source>
</evidence>
<keyword evidence="7 10" id="KW-1133">Transmembrane helix</keyword>
<keyword evidence="8" id="KW-0406">Ion transport</keyword>
<keyword evidence="9 10" id="KW-0472">Membrane</keyword>
<evidence type="ECO:0000313" key="13">
    <source>
        <dbReference type="EMBL" id="SPD19920.1"/>
    </source>
</evidence>
<evidence type="ECO:0000256" key="2">
    <source>
        <dbReference type="ARBA" id="ARBA00008440"/>
    </source>
</evidence>
<evidence type="ECO:0000256" key="9">
    <source>
        <dbReference type="ARBA" id="ARBA00023136"/>
    </source>
</evidence>
<comment type="similarity">
    <text evidence="2">Belongs to the HAK/KUP transporter (TC 2.A.72.3) family.</text>
</comment>
<sequence>MDSPTSKLFFLSSMMRMSKDHRSAGPQWSSPLSAIFLVGHVSFLGLLRSWFVFSITLLFPTDATADVLLEVSTVTAGKNGPLHLSSVLYKFTQGGFLPLVFALVLMTSMAIWHYVHKKRYMFELKNKVSPNYLKELATNPTINRVPGIGLLYSELVQGIPPIFPHFIANVPSIHSVLVFVSIKSIPISKVAPEERFLFRHVEPRDYRMFRCIVRYSYNDLIKEAKEFEHQLVEELKKFIQHEHFMLEGETKEQLAEPVNLQHSSILVKDRNARGSSRSTIHIEESLQQPNPSCVASGSIQSFKAAESTSSSSTE</sequence>
<dbReference type="GO" id="GO:0015079">
    <property type="term" value="F:potassium ion transmembrane transporter activity"/>
    <property type="evidence" value="ECO:0007669"/>
    <property type="project" value="InterPro"/>
</dbReference>
<feature type="domain" description="K+ potassium transporter C-terminal" evidence="12">
    <location>
        <begin position="146"/>
        <end position="242"/>
    </location>
</feature>
<comment type="subcellular location">
    <subcellularLocation>
        <location evidence="1">Cell membrane</location>
        <topology evidence="1">Multi-pass membrane protein</topology>
    </subcellularLocation>
</comment>
<evidence type="ECO:0000256" key="4">
    <source>
        <dbReference type="ARBA" id="ARBA00022538"/>
    </source>
</evidence>
<dbReference type="Pfam" id="PF02705">
    <property type="entry name" value="K_trans"/>
    <property type="match status" value="1"/>
</dbReference>
<evidence type="ECO:0000256" key="8">
    <source>
        <dbReference type="ARBA" id="ARBA00023065"/>
    </source>
</evidence>
<keyword evidence="4" id="KW-0633">Potassium transport</keyword>
<evidence type="ECO:0000256" key="3">
    <source>
        <dbReference type="ARBA" id="ARBA00022448"/>
    </source>
</evidence>
<dbReference type="EMBL" id="OIVN01004905">
    <property type="protein sequence ID" value="SPD19920.1"/>
    <property type="molecule type" value="Genomic_DNA"/>
</dbReference>
<evidence type="ECO:0000256" key="6">
    <source>
        <dbReference type="ARBA" id="ARBA00022958"/>
    </source>
</evidence>
<dbReference type="Pfam" id="PF22776">
    <property type="entry name" value="K_trans_C"/>
    <property type="match status" value="1"/>
</dbReference>
<name>A0A2N9I790_FAGSY</name>
<dbReference type="GO" id="GO:0005886">
    <property type="term" value="C:plasma membrane"/>
    <property type="evidence" value="ECO:0007669"/>
    <property type="project" value="UniProtKB-SubCell"/>
</dbReference>
<gene>
    <name evidence="13" type="ORF">FSB_LOCUS47802</name>
</gene>
<dbReference type="InterPro" id="IPR053951">
    <property type="entry name" value="K_trans_N"/>
</dbReference>
<dbReference type="PANTHER" id="PTHR30540">
    <property type="entry name" value="OSMOTIC STRESS POTASSIUM TRANSPORTER"/>
    <property type="match status" value="1"/>
</dbReference>
<dbReference type="InterPro" id="IPR003855">
    <property type="entry name" value="K+_transporter"/>
</dbReference>
<keyword evidence="5 10" id="KW-0812">Transmembrane</keyword>
<dbReference type="InterPro" id="IPR053952">
    <property type="entry name" value="K_trans_C"/>
</dbReference>
<keyword evidence="3" id="KW-0813">Transport</keyword>
<dbReference type="AlphaFoldDB" id="A0A2N9I790"/>
<proteinExistence type="inferred from homology"/>
<accession>A0A2N9I790</accession>
<feature type="domain" description="K+ potassium transporter integral membrane" evidence="11">
    <location>
        <begin position="82"/>
        <end position="129"/>
    </location>
</feature>